<reference evidence="2" key="1">
    <citation type="journal article" date="2023" name="Access Microbiol">
        <title>De-novo genome assembly for Akanthomyces muscarius, a biocontrol agent of insect agricultural pests.</title>
        <authorList>
            <person name="Erdos Z."/>
            <person name="Studholme D.J."/>
            <person name="Raymond B."/>
            <person name="Sharma M."/>
        </authorList>
    </citation>
    <scope>NUCLEOTIDE SEQUENCE</scope>
    <source>
        <strain evidence="2">Ve6</strain>
    </source>
</reference>
<organism evidence="2 3">
    <name type="scientific">Akanthomyces muscarius</name>
    <name type="common">Entomopathogenic fungus</name>
    <name type="synonym">Lecanicillium muscarium</name>
    <dbReference type="NCBI Taxonomy" id="2231603"/>
    <lineage>
        <taxon>Eukaryota</taxon>
        <taxon>Fungi</taxon>
        <taxon>Dikarya</taxon>
        <taxon>Ascomycota</taxon>
        <taxon>Pezizomycotina</taxon>
        <taxon>Sordariomycetes</taxon>
        <taxon>Hypocreomycetidae</taxon>
        <taxon>Hypocreales</taxon>
        <taxon>Cordycipitaceae</taxon>
        <taxon>Akanthomyces</taxon>
    </lineage>
</organism>
<accession>A0A9W8Q1R4</accession>
<evidence type="ECO:0000256" key="1">
    <source>
        <dbReference type="SAM" id="MobiDB-lite"/>
    </source>
</evidence>
<feature type="region of interest" description="Disordered" evidence="1">
    <location>
        <begin position="105"/>
        <end position="124"/>
    </location>
</feature>
<name>A0A9W8Q1R4_AKAMU</name>
<dbReference type="KEGG" id="amus:LMH87_003612"/>
<dbReference type="EMBL" id="JAJHUN010000011">
    <property type="protein sequence ID" value="KAJ4144741.1"/>
    <property type="molecule type" value="Genomic_DNA"/>
</dbReference>
<evidence type="ECO:0000313" key="3">
    <source>
        <dbReference type="Proteomes" id="UP001144673"/>
    </source>
</evidence>
<sequence>MLDHILCGEATDGLQQRRIQLCRQPVAGAGPELRWSSACTLHDCPNREMMIDGRRDAADGGAHQSDSRVAQLRMEGREEPRAAAWCDVSLASQPSLPPGLVGFDLDGQASSKSDGNRRTSVRGRYVSDIERAHRSRASTRRDMGKDAAKLTQLQRRVGTHVAALQEVGTV</sequence>
<comment type="caution">
    <text evidence="2">The sequence shown here is derived from an EMBL/GenBank/DDBJ whole genome shotgun (WGS) entry which is preliminary data.</text>
</comment>
<dbReference type="RefSeq" id="XP_056048411.1">
    <property type="nucleotide sequence ID" value="XM_056194710.1"/>
</dbReference>
<gene>
    <name evidence="2" type="ORF">LMH87_003612</name>
</gene>
<keyword evidence="3" id="KW-1185">Reference proteome</keyword>
<proteinExistence type="predicted"/>
<dbReference type="AlphaFoldDB" id="A0A9W8Q1R4"/>
<evidence type="ECO:0000313" key="2">
    <source>
        <dbReference type="EMBL" id="KAJ4144741.1"/>
    </source>
</evidence>
<dbReference type="GeneID" id="80890771"/>
<protein>
    <submittedName>
        <fullName evidence="2">Uncharacterized protein</fullName>
    </submittedName>
</protein>
<dbReference type="Proteomes" id="UP001144673">
    <property type="component" value="Chromosome 2"/>
</dbReference>